<keyword evidence="4 10" id="KW-0863">Zinc-finger</keyword>
<evidence type="ECO:0000259" key="12">
    <source>
        <dbReference type="PROSITE" id="PS50157"/>
    </source>
</evidence>
<feature type="domain" description="C2H2-type" evidence="12">
    <location>
        <begin position="462"/>
        <end position="489"/>
    </location>
</feature>
<feature type="compositionally biased region" description="Basic residues" evidence="11">
    <location>
        <begin position="429"/>
        <end position="438"/>
    </location>
</feature>
<accession>A0AAV7SU95</accession>
<dbReference type="GO" id="GO:0003700">
    <property type="term" value="F:DNA-binding transcription factor activity"/>
    <property type="evidence" value="ECO:0007669"/>
    <property type="project" value="TreeGrafter"/>
</dbReference>
<gene>
    <name evidence="13" type="ORF">NDU88_008049</name>
</gene>
<sequence length="661" mass="75634">TARVAEDEKESLFVPRRKLKRHLNIRMGRRPAPGKKRKVQCSPEPVRVTLPSSPVHNVSASRSKNNAERNHQLEPLSGNLPNVILLSMLEKLDAKLDNFQNTLEDLPSRVAGLMEQIWIARDQYHLDNGSVSLEVVSPVTIGEYSFSRSPPVPLSVRAREQNQYLQPTPPYGCEPQQSQLLKPMSPDGREPQQNCTVSRWPPDIPVIPGEPSLGLLPVTDDEQESQQDQYIQLVIPDVHKPEEHLKKEPLYADSWDPQQNFFIQPSIHEEHGPQQNNCRQPVLPDEKEPDEQELLWFDREGPQQNHCIHPVFQEDQNLQHNASLQQVLSAHEQHQSCKTEPMHPENPDQQYDLQQPCTDAHGLSVRSSFLAENTADRGEAITTDPSERGHMESDVLLSKDIPAPQSQRESLNGKEIQHASAGRKNFAHKMNEKKHQRSHKSESSNNDALLGPKRKQSGLGAYPCAECTKTFTGKTHLLLHEKTHTGLRQCPYPEQETRSADEATLIHHEITHKGVRPFQCYICEKSFTQKGNLKIHHRTHTGEKPYQCSLCFMRFAHERSLVYHHTIHTRVKPYHCPVCGKGFDRKERIAGHQRTHPGEKPYQCSVCAKRFNHKRTLAHHQITHRRPFHCSVCRKSFDCKERLLGHQRIHTGKRYVAAQGM</sequence>
<dbReference type="FunFam" id="3.30.160.60:FF:000621">
    <property type="entry name" value="FLT3-interacting zinc finger 1"/>
    <property type="match status" value="1"/>
</dbReference>
<dbReference type="FunFam" id="3.30.160.60:FF:000065">
    <property type="entry name" value="B-cell CLL/lymphoma 6, member B"/>
    <property type="match status" value="1"/>
</dbReference>
<evidence type="ECO:0000256" key="6">
    <source>
        <dbReference type="ARBA" id="ARBA00023015"/>
    </source>
</evidence>
<keyword evidence="14" id="KW-1185">Reference proteome</keyword>
<evidence type="ECO:0000256" key="9">
    <source>
        <dbReference type="ARBA" id="ARBA00023242"/>
    </source>
</evidence>
<feature type="region of interest" description="Disordered" evidence="11">
    <location>
        <begin position="405"/>
        <end position="424"/>
    </location>
</feature>
<dbReference type="Gene3D" id="3.30.160.60">
    <property type="entry name" value="Classic Zinc Finger"/>
    <property type="match status" value="6"/>
</dbReference>
<feature type="domain" description="C2H2-type" evidence="12">
    <location>
        <begin position="602"/>
        <end position="624"/>
    </location>
</feature>
<comment type="subcellular location">
    <subcellularLocation>
        <location evidence="1">Nucleus</location>
    </subcellularLocation>
</comment>
<dbReference type="InterPro" id="IPR036236">
    <property type="entry name" value="Znf_C2H2_sf"/>
</dbReference>
<dbReference type="PROSITE" id="PS50157">
    <property type="entry name" value="ZINC_FINGER_C2H2_2"/>
    <property type="match status" value="6"/>
</dbReference>
<keyword evidence="6" id="KW-0805">Transcription regulation</keyword>
<dbReference type="GO" id="GO:0005634">
    <property type="term" value="C:nucleus"/>
    <property type="evidence" value="ECO:0007669"/>
    <property type="project" value="UniProtKB-SubCell"/>
</dbReference>
<keyword evidence="9" id="KW-0539">Nucleus</keyword>
<feature type="region of interest" description="Disordered" evidence="11">
    <location>
        <begin position="370"/>
        <end position="390"/>
    </location>
</feature>
<dbReference type="GO" id="GO:0000978">
    <property type="term" value="F:RNA polymerase II cis-regulatory region sequence-specific DNA binding"/>
    <property type="evidence" value="ECO:0007669"/>
    <property type="project" value="TreeGrafter"/>
</dbReference>
<reference evidence="13" key="1">
    <citation type="journal article" date="2022" name="bioRxiv">
        <title>Sequencing and chromosome-scale assembly of the giantPleurodeles waltlgenome.</title>
        <authorList>
            <person name="Brown T."/>
            <person name="Elewa A."/>
            <person name="Iarovenko S."/>
            <person name="Subramanian E."/>
            <person name="Araus A.J."/>
            <person name="Petzold A."/>
            <person name="Susuki M."/>
            <person name="Suzuki K.-i.T."/>
            <person name="Hayashi T."/>
            <person name="Toyoda A."/>
            <person name="Oliveira C."/>
            <person name="Osipova E."/>
            <person name="Leigh N.D."/>
            <person name="Simon A."/>
            <person name="Yun M.H."/>
        </authorList>
    </citation>
    <scope>NUCLEOTIDE SEQUENCE</scope>
    <source>
        <strain evidence="13">20211129_DDA</strain>
        <tissue evidence="13">Liver</tissue>
    </source>
</reference>
<evidence type="ECO:0000256" key="2">
    <source>
        <dbReference type="ARBA" id="ARBA00022723"/>
    </source>
</evidence>
<feature type="region of interest" description="Disordered" evidence="11">
    <location>
        <begin position="429"/>
        <end position="455"/>
    </location>
</feature>
<evidence type="ECO:0000256" key="10">
    <source>
        <dbReference type="PROSITE-ProRule" id="PRU00042"/>
    </source>
</evidence>
<dbReference type="GO" id="GO:0006357">
    <property type="term" value="P:regulation of transcription by RNA polymerase II"/>
    <property type="evidence" value="ECO:0007669"/>
    <property type="project" value="TreeGrafter"/>
</dbReference>
<name>A0AAV7SU95_PLEWA</name>
<dbReference type="AlphaFoldDB" id="A0AAV7SU95"/>
<protein>
    <recommendedName>
        <fullName evidence="12">C2H2-type domain-containing protein</fullName>
    </recommendedName>
</protein>
<evidence type="ECO:0000313" key="13">
    <source>
        <dbReference type="EMBL" id="KAJ1167660.1"/>
    </source>
</evidence>
<keyword evidence="2" id="KW-0479">Metal-binding</keyword>
<dbReference type="FunFam" id="3.30.160.60:FF:000303">
    <property type="entry name" value="Zinc finger protein 41"/>
    <property type="match status" value="1"/>
</dbReference>
<dbReference type="PANTHER" id="PTHR24390:SF159">
    <property type="entry name" value="GROWTH FACTOR INDEPENDENT 1 TRANSCRIPTIONAL REPRESSOR"/>
    <property type="match status" value="1"/>
</dbReference>
<dbReference type="Proteomes" id="UP001066276">
    <property type="component" value="Chromosome 4_2"/>
</dbReference>
<evidence type="ECO:0000256" key="11">
    <source>
        <dbReference type="SAM" id="MobiDB-lite"/>
    </source>
</evidence>
<dbReference type="GO" id="GO:0008270">
    <property type="term" value="F:zinc ion binding"/>
    <property type="evidence" value="ECO:0007669"/>
    <property type="project" value="UniProtKB-KW"/>
</dbReference>
<keyword evidence="5" id="KW-0862">Zinc</keyword>
<dbReference type="FunFam" id="3.30.160.60:FF:000446">
    <property type="entry name" value="Zinc finger protein"/>
    <property type="match status" value="1"/>
</dbReference>
<keyword evidence="8" id="KW-0804">Transcription</keyword>
<keyword evidence="3" id="KW-0677">Repeat</keyword>
<evidence type="ECO:0000256" key="5">
    <source>
        <dbReference type="ARBA" id="ARBA00022833"/>
    </source>
</evidence>
<evidence type="ECO:0000313" key="14">
    <source>
        <dbReference type="Proteomes" id="UP001066276"/>
    </source>
</evidence>
<dbReference type="Pfam" id="PF00096">
    <property type="entry name" value="zf-C2H2"/>
    <property type="match status" value="4"/>
</dbReference>
<feature type="region of interest" description="Disordered" evidence="11">
    <location>
        <begin position="329"/>
        <end position="355"/>
    </location>
</feature>
<dbReference type="InterPro" id="IPR013087">
    <property type="entry name" value="Znf_C2H2_type"/>
</dbReference>
<proteinExistence type="predicted"/>
<dbReference type="EMBL" id="JANPWB010000008">
    <property type="protein sequence ID" value="KAJ1167660.1"/>
    <property type="molecule type" value="Genomic_DNA"/>
</dbReference>
<feature type="compositionally biased region" description="Basic and acidic residues" evidence="11">
    <location>
        <begin position="374"/>
        <end position="390"/>
    </location>
</feature>
<feature type="domain" description="C2H2-type" evidence="12">
    <location>
        <begin position="546"/>
        <end position="573"/>
    </location>
</feature>
<keyword evidence="7" id="KW-0238">DNA-binding</keyword>
<feature type="domain" description="C2H2-type" evidence="12">
    <location>
        <begin position="574"/>
        <end position="601"/>
    </location>
</feature>
<feature type="non-terminal residue" evidence="13">
    <location>
        <position position="661"/>
    </location>
</feature>
<dbReference type="SMART" id="SM00355">
    <property type="entry name" value="ZnF_C2H2"/>
    <property type="match status" value="6"/>
</dbReference>
<feature type="non-terminal residue" evidence="13">
    <location>
        <position position="1"/>
    </location>
</feature>
<dbReference type="SUPFAM" id="SSF57667">
    <property type="entry name" value="beta-beta-alpha zinc fingers"/>
    <property type="match status" value="4"/>
</dbReference>
<dbReference type="PROSITE" id="PS00028">
    <property type="entry name" value="ZINC_FINGER_C2H2_1"/>
    <property type="match status" value="5"/>
</dbReference>
<evidence type="ECO:0000256" key="1">
    <source>
        <dbReference type="ARBA" id="ARBA00004123"/>
    </source>
</evidence>
<evidence type="ECO:0000256" key="7">
    <source>
        <dbReference type="ARBA" id="ARBA00023125"/>
    </source>
</evidence>
<feature type="domain" description="C2H2-type" evidence="12">
    <location>
        <begin position="518"/>
        <end position="545"/>
    </location>
</feature>
<evidence type="ECO:0000256" key="3">
    <source>
        <dbReference type="ARBA" id="ARBA00022737"/>
    </source>
</evidence>
<organism evidence="13 14">
    <name type="scientific">Pleurodeles waltl</name>
    <name type="common">Iberian ribbed newt</name>
    <dbReference type="NCBI Taxonomy" id="8319"/>
    <lineage>
        <taxon>Eukaryota</taxon>
        <taxon>Metazoa</taxon>
        <taxon>Chordata</taxon>
        <taxon>Craniata</taxon>
        <taxon>Vertebrata</taxon>
        <taxon>Euteleostomi</taxon>
        <taxon>Amphibia</taxon>
        <taxon>Batrachia</taxon>
        <taxon>Caudata</taxon>
        <taxon>Salamandroidea</taxon>
        <taxon>Salamandridae</taxon>
        <taxon>Pleurodelinae</taxon>
        <taxon>Pleurodeles</taxon>
    </lineage>
</organism>
<evidence type="ECO:0000256" key="8">
    <source>
        <dbReference type="ARBA" id="ARBA00023163"/>
    </source>
</evidence>
<feature type="compositionally biased region" description="Polar residues" evidence="11">
    <location>
        <begin position="50"/>
        <end position="64"/>
    </location>
</feature>
<feature type="compositionally biased region" description="Basic and acidic residues" evidence="11">
    <location>
        <begin position="331"/>
        <end position="346"/>
    </location>
</feature>
<evidence type="ECO:0000256" key="4">
    <source>
        <dbReference type="ARBA" id="ARBA00022771"/>
    </source>
</evidence>
<feature type="domain" description="C2H2-type" evidence="12">
    <location>
        <begin position="628"/>
        <end position="655"/>
    </location>
</feature>
<feature type="region of interest" description="Disordered" evidence="11">
    <location>
        <begin position="50"/>
        <end position="74"/>
    </location>
</feature>
<comment type="caution">
    <text evidence="13">The sequence shown here is derived from an EMBL/GenBank/DDBJ whole genome shotgun (WGS) entry which is preliminary data.</text>
</comment>
<dbReference type="PANTHER" id="PTHR24390">
    <property type="entry name" value="ZINC FINGER PROTEIN"/>
    <property type="match status" value="1"/>
</dbReference>
<dbReference type="FunFam" id="3.30.160.60:FF:001498">
    <property type="entry name" value="Zinc finger protein 404"/>
    <property type="match status" value="1"/>
</dbReference>